<evidence type="ECO:0000256" key="6">
    <source>
        <dbReference type="SAM" id="Phobius"/>
    </source>
</evidence>
<evidence type="ECO:0000313" key="8">
    <source>
        <dbReference type="EMBL" id="KIF59588.1"/>
    </source>
</evidence>
<reference evidence="8 9" key="1">
    <citation type="submission" date="2014-11" db="EMBL/GenBank/DDBJ databases">
        <title>Draft genome sequence of Pseudomonas fluorescens strains SF4c SF39a.</title>
        <authorList>
            <person name="Underwood G.E."/>
            <person name="Ly L.K."/>
            <person name="Bitzer A.S."/>
            <person name="Godino A."/>
            <person name="Bucci V."/>
            <person name="Fischer S."/>
            <person name="Silby M.W."/>
        </authorList>
    </citation>
    <scope>NUCLEOTIDE SEQUENCE [LARGE SCALE GENOMIC DNA]</scope>
    <source>
        <strain evidence="8 9">SF4c</strain>
    </source>
</reference>
<feature type="transmembrane region" description="Helical" evidence="6">
    <location>
        <begin position="383"/>
        <end position="408"/>
    </location>
</feature>
<dbReference type="Gene3D" id="1.20.1250.20">
    <property type="entry name" value="MFS general substrate transporter like domains"/>
    <property type="match status" value="1"/>
</dbReference>
<evidence type="ECO:0000256" key="1">
    <source>
        <dbReference type="ARBA" id="ARBA00004141"/>
    </source>
</evidence>
<dbReference type="GO" id="GO:0005886">
    <property type="term" value="C:plasma membrane"/>
    <property type="evidence" value="ECO:0007669"/>
    <property type="project" value="TreeGrafter"/>
</dbReference>
<dbReference type="EMBL" id="JTGH01000012">
    <property type="protein sequence ID" value="KIF59588.1"/>
    <property type="molecule type" value="Genomic_DNA"/>
</dbReference>
<keyword evidence="3 6" id="KW-1133">Transmembrane helix</keyword>
<feature type="transmembrane region" description="Helical" evidence="6">
    <location>
        <begin position="259"/>
        <end position="283"/>
    </location>
</feature>
<keyword evidence="2 6" id="KW-0812">Transmembrane</keyword>
<evidence type="ECO:0000259" key="7">
    <source>
        <dbReference type="PROSITE" id="PS50850"/>
    </source>
</evidence>
<dbReference type="InterPro" id="IPR005829">
    <property type="entry name" value="Sugar_transporter_CS"/>
</dbReference>
<feature type="transmembrane region" description="Helical" evidence="6">
    <location>
        <begin position="147"/>
        <end position="171"/>
    </location>
</feature>
<dbReference type="InterPro" id="IPR020846">
    <property type="entry name" value="MFS_dom"/>
</dbReference>
<dbReference type="AlphaFoldDB" id="A0AAE2A705"/>
<dbReference type="PANTHER" id="PTHR23508:SF10">
    <property type="entry name" value="CARBOXYLIC ACID TRANSPORTER PROTEIN HOMOLOG"/>
    <property type="match status" value="1"/>
</dbReference>
<dbReference type="PROSITE" id="PS00217">
    <property type="entry name" value="SUGAR_TRANSPORT_2"/>
    <property type="match status" value="1"/>
</dbReference>
<dbReference type="PROSITE" id="PS50850">
    <property type="entry name" value="MFS"/>
    <property type="match status" value="1"/>
</dbReference>
<evidence type="ECO:0000256" key="3">
    <source>
        <dbReference type="ARBA" id="ARBA00022989"/>
    </source>
</evidence>
<sequence>MHNQIASFRAALDARPVSRFQWLLLILLALLLVTDGYDAQVLGYVVPALAQDWGLEKSAFGPVFSANLLGLTLGSLAVTPLADRFGVRRILLACVLIYASLTVLMVFADSLNTLMIARFICGIGMGGAMPSAMALMSEYSPPRLRTLMVTLAACGFSFGGAAGGFVAAGFIDRFGWQAVFLAGGVTPLLLFPFLWWMLPESLPRLLRDAPPYARLRKVTARMLPDWQPPAASVEQNEREQGSKLTVVELFRNGYARPTLLIWATFFVSLILLYFMISWLPSLLLESGLKLNEANLVTSMFLFAGTLGAICMAWFADRLKSKVRLLSGVLAGAAVCTILLGLNHDSPRYLVACVFAAGFCIIGGQLTLNAFASNFYPAHVRATGTGWALGVGRFGSILGPLFGSLLLAMHIPVEQIFFFCAIPAVIAALLIIQVRSPSQHPQGISGRLNSAADAPAVPSGEVAESGRH</sequence>
<name>A0AAE2A705_PSEFL</name>
<feature type="transmembrane region" description="Helical" evidence="6">
    <location>
        <begin position="90"/>
        <end position="108"/>
    </location>
</feature>
<feature type="transmembrane region" description="Helical" evidence="6">
    <location>
        <begin position="114"/>
        <end position="135"/>
    </location>
</feature>
<dbReference type="GO" id="GO:0046943">
    <property type="term" value="F:carboxylic acid transmembrane transporter activity"/>
    <property type="evidence" value="ECO:0007669"/>
    <property type="project" value="TreeGrafter"/>
</dbReference>
<dbReference type="RefSeq" id="WP_039769386.1">
    <property type="nucleotide sequence ID" value="NZ_JTGH01000012.1"/>
</dbReference>
<comment type="caution">
    <text evidence="8">The sequence shown here is derived from an EMBL/GenBank/DDBJ whole genome shotgun (WGS) entry which is preliminary data.</text>
</comment>
<feature type="transmembrane region" description="Helical" evidence="6">
    <location>
        <begin position="59"/>
        <end position="78"/>
    </location>
</feature>
<feature type="transmembrane region" description="Helical" evidence="6">
    <location>
        <begin position="414"/>
        <end position="431"/>
    </location>
</feature>
<dbReference type="InterPro" id="IPR036259">
    <property type="entry name" value="MFS_trans_sf"/>
</dbReference>
<feature type="region of interest" description="Disordered" evidence="5">
    <location>
        <begin position="442"/>
        <end position="467"/>
    </location>
</feature>
<dbReference type="InterPro" id="IPR011701">
    <property type="entry name" value="MFS"/>
</dbReference>
<proteinExistence type="predicted"/>
<comment type="subcellular location">
    <subcellularLocation>
        <location evidence="1">Membrane</location>
        <topology evidence="1">Multi-pass membrane protein</topology>
    </subcellularLocation>
</comment>
<feature type="domain" description="Major facilitator superfamily (MFS) profile" evidence="7">
    <location>
        <begin position="24"/>
        <end position="438"/>
    </location>
</feature>
<keyword evidence="4 6" id="KW-0472">Membrane</keyword>
<evidence type="ECO:0000313" key="9">
    <source>
        <dbReference type="Proteomes" id="UP000031587"/>
    </source>
</evidence>
<evidence type="ECO:0000256" key="2">
    <source>
        <dbReference type="ARBA" id="ARBA00022692"/>
    </source>
</evidence>
<dbReference type="SUPFAM" id="SSF103473">
    <property type="entry name" value="MFS general substrate transporter"/>
    <property type="match status" value="1"/>
</dbReference>
<evidence type="ECO:0000256" key="5">
    <source>
        <dbReference type="SAM" id="MobiDB-lite"/>
    </source>
</evidence>
<dbReference type="Pfam" id="PF07690">
    <property type="entry name" value="MFS_1"/>
    <property type="match status" value="1"/>
</dbReference>
<feature type="transmembrane region" description="Helical" evidence="6">
    <location>
        <begin position="177"/>
        <end position="198"/>
    </location>
</feature>
<evidence type="ECO:0000256" key="4">
    <source>
        <dbReference type="ARBA" id="ARBA00023136"/>
    </source>
</evidence>
<gene>
    <name evidence="8" type="ORF">QS95_15665</name>
</gene>
<organism evidence="8 9">
    <name type="scientific">Pseudomonas fluorescens</name>
    <dbReference type="NCBI Taxonomy" id="294"/>
    <lineage>
        <taxon>Bacteria</taxon>
        <taxon>Pseudomonadati</taxon>
        <taxon>Pseudomonadota</taxon>
        <taxon>Gammaproteobacteria</taxon>
        <taxon>Pseudomonadales</taxon>
        <taxon>Pseudomonadaceae</taxon>
        <taxon>Pseudomonas</taxon>
    </lineage>
</organism>
<feature type="transmembrane region" description="Helical" evidence="6">
    <location>
        <begin position="295"/>
        <end position="315"/>
    </location>
</feature>
<feature type="transmembrane region" description="Helical" evidence="6">
    <location>
        <begin position="322"/>
        <end position="342"/>
    </location>
</feature>
<dbReference type="CDD" id="cd17365">
    <property type="entry name" value="MFS_PcaK_like"/>
    <property type="match status" value="1"/>
</dbReference>
<dbReference type="PANTHER" id="PTHR23508">
    <property type="entry name" value="CARBOXYLIC ACID TRANSPORTER PROTEIN HOMOLOG"/>
    <property type="match status" value="1"/>
</dbReference>
<accession>A0AAE2A705</accession>
<dbReference type="Proteomes" id="UP000031587">
    <property type="component" value="Unassembled WGS sequence"/>
</dbReference>
<feature type="transmembrane region" description="Helical" evidence="6">
    <location>
        <begin position="348"/>
        <end position="371"/>
    </location>
</feature>
<protein>
    <submittedName>
        <fullName evidence="8">Major facilitator transporter</fullName>
    </submittedName>
</protein>